<gene>
    <name evidence="1" type="ORF">SARC_02434</name>
</gene>
<dbReference type="AlphaFoldDB" id="A0A0L0G920"/>
<dbReference type="Proteomes" id="UP000054560">
    <property type="component" value="Unassembled WGS sequence"/>
</dbReference>
<keyword evidence="2" id="KW-1185">Reference proteome</keyword>
<sequence length="200" mass="22860">MKDATEEARTRIISPLKIDTPEVYDQLMKLADLSQADGHDSNSIAIVNPLKDKVQNEDIDKSIFINASTSQKSPEEPITLGEISLKSLDSGKVQTSSNTSDADTLKWIKQYHNLTHSTVDAMFAEAKRRGLINLILRKLCEQKYFKCVDCKKNQIKRYGWVRLKSVLEDEPMRRVIIDLVVMDVGRHDEKYLDKAIKRPQ</sequence>
<proteinExistence type="predicted"/>
<dbReference type="EMBL" id="KQ241705">
    <property type="protein sequence ID" value="KNC85376.1"/>
    <property type="molecule type" value="Genomic_DNA"/>
</dbReference>
<accession>A0A0L0G920</accession>
<dbReference type="RefSeq" id="XP_014159278.1">
    <property type="nucleotide sequence ID" value="XM_014303803.1"/>
</dbReference>
<protein>
    <submittedName>
        <fullName evidence="1">Uncharacterized protein</fullName>
    </submittedName>
</protein>
<reference evidence="1 2" key="1">
    <citation type="submission" date="2011-02" db="EMBL/GenBank/DDBJ databases">
        <title>The Genome Sequence of Sphaeroforma arctica JP610.</title>
        <authorList>
            <consortium name="The Broad Institute Genome Sequencing Platform"/>
            <person name="Russ C."/>
            <person name="Cuomo C."/>
            <person name="Young S.K."/>
            <person name="Zeng Q."/>
            <person name="Gargeya S."/>
            <person name="Alvarado L."/>
            <person name="Berlin A."/>
            <person name="Chapman S.B."/>
            <person name="Chen Z."/>
            <person name="Freedman E."/>
            <person name="Gellesch M."/>
            <person name="Goldberg J."/>
            <person name="Griggs A."/>
            <person name="Gujja S."/>
            <person name="Heilman E."/>
            <person name="Heiman D."/>
            <person name="Howarth C."/>
            <person name="Mehta T."/>
            <person name="Neiman D."/>
            <person name="Pearson M."/>
            <person name="Roberts A."/>
            <person name="Saif S."/>
            <person name="Shea T."/>
            <person name="Shenoy N."/>
            <person name="Sisk P."/>
            <person name="Stolte C."/>
            <person name="Sykes S."/>
            <person name="White J."/>
            <person name="Yandava C."/>
            <person name="Burger G."/>
            <person name="Gray M.W."/>
            <person name="Holland P.W.H."/>
            <person name="King N."/>
            <person name="Lang F.B.F."/>
            <person name="Roger A.J."/>
            <person name="Ruiz-Trillo I."/>
            <person name="Haas B."/>
            <person name="Nusbaum C."/>
            <person name="Birren B."/>
        </authorList>
    </citation>
    <scope>NUCLEOTIDE SEQUENCE [LARGE SCALE GENOMIC DNA]</scope>
    <source>
        <strain evidence="1 2">JP610</strain>
    </source>
</reference>
<name>A0A0L0G920_9EUKA</name>
<evidence type="ECO:0000313" key="2">
    <source>
        <dbReference type="Proteomes" id="UP000054560"/>
    </source>
</evidence>
<dbReference type="GeneID" id="25902938"/>
<organism evidence="1 2">
    <name type="scientific">Sphaeroforma arctica JP610</name>
    <dbReference type="NCBI Taxonomy" id="667725"/>
    <lineage>
        <taxon>Eukaryota</taxon>
        <taxon>Ichthyosporea</taxon>
        <taxon>Ichthyophonida</taxon>
        <taxon>Sphaeroforma</taxon>
    </lineage>
</organism>
<evidence type="ECO:0000313" key="1">
    <source>
        <dbReference type="EMBL" id="KNC85376.1"/>
    </source>
</evidence>